<dbReference type="RefSeq" id="XP_071744926.1">
    <property type="nucleotide sequence ID" value="XM_071888825.1"/>
</dbReference>
<feature type="compositionally biased region" description="Low complexity" evidence="1">
    <location>
        <begin position="59"/>
        <end position="82"/>
    </location>
</feature>
<dbReference type="EMBL" id="HACA01004692">
    <property type="protein sequence ID" value="CDW22053.1"/>
    <property type="molecule type" value="Transcribed_RNA"/>
</dbReference>
<sequence length="216" mass="24570">MRTEDSSFSKKSIADKMDRILDMFPISRSRELLPSKTDSETIEDKWEQLQYYESEQWQRRSPSPRSIEHSSSNASSSSSLNSTSNKFGFFKNLKRLTAVKNPFSSRGAYKQAPTSEHVNMSPNGQPKVHSSASSSRIAESVVPKLRSAKSLQNINNITINGIHSIREATSNLKNKCNSKIELNSQKHNYDMFFNSEEDELENFRKQERVLMGVGLL</sequence>
<dbReference type="RefSeq" id="XP_040568499.1">
    <property type="nucleotide sequence ID" value="XM_040712565.2"/>
</dbReference>
<feature type="region of interest" description="Disordered" evidence="1">
    <location>
        <begin position="104"/>
        <end position="136"/>
    </location>
</feature>
<dbReference type="RefSeq" id="XP_040568500.1">
    <property type="nucleotide sequence ID" value="XM_040712566.2"/>
</dbReference>
<feature type="region of interest" description="Disordered" evidence="1">
    <location>
        <begin position="54"/>
        <end position="82"/>
    </location>
</feature>
<evidence type="ECO:0000313" key="2">
    <source>
        <dbReference type="EMBL" id="CDW22053.1"/>
    </source>
</evidence>
<dbReference type="OrthoDB" id="10668508at2759"/>
<organism evidence="2">
    <name type="scientific">Lepeophtheirus salmonis</name>
    <name type="common">Salmon louse</name>
    <name type="synonym">Caligus salmonis</name>
    <dbReference type="NCBI Taxonomy" id="72036"/>
    <lineage>
        <taxon>Eukaryota</taxon>
        <taxon>Metazoa</taxon>
        <taxon>Ecdysozoa</taxon>
        <taxon>Arthropoda</taxon>
        <taxon>Crustacea</taxon>
        <taxon>Multicrustacea</taxon>
        <taxon>Hexanauplia</taxon>
        <taxon>Copepoda</taxon>
        <taxon>Siphonostomatoida</taxon>
        <taxon>Caligidae</taxon>
        <taxon>Lepeophtheirus</taxon>
    </lineage>
</organism>
<reference evidence="2" key="1">
    <citation type="submission" date="2014-05" db="EMBL/GenBank/DDBJ databases">
        <authorList>
            <person name="Chronopoulou M."/>
        </authorList>
    </citation>
    <scope>NUCLEOTIDE SEQUENCE</scope>
    <source>
        <tissue evidence="2">Whole organism</tissue>
    </source>
</reference>
<dbReference type="GeneID" id="121118032"/>
<dbReference type="KEGG" id="lsm:121118032"/>
<dbReference type="AlphaFoldDB" id="A0A0K2T7R9"/>
<name>A0A0K2T7R9_LEPSM</name>
<feature type="compositionally biased region" description="Polar residues" evidence="1">
    <location>
        <begin position="112"/>
        <end position="124"/>
    </location>
</feature>
<dbReference type="OMA" id="HEFWDED"/>
<accession>A0A0K2T7R9</accession>
<protein>
    <submittedName>
        <fullName evidence="2">Uncharacterized protein</fullName>
    </submittedName>
</protein>
<evidence type="ECO:0000256" key="1">
    <source>
        <dbReference type="SAM" id="MobiDB-lite"/>
    </source>
</evidence>
<proteinExistence type="predicted"/>